<reference evidence="1" key="2">
    <citation type="journal article" date="2014" name="ISME J.">
        <title>Microbial stratification in low pH oxic and suboxic macroscopic growths along an acid mine drainage.</title>
        <authorList>
            <person name="Mendez-Garcia C."/>
            <person name="Mesa V."/>
            <person name="Sprenger R.R."/>
            <person name="Richter M."/>
            <person name="Diez M.S."/>
            <person name="Solano J."/>
            <person name="Bargiela R."/>
            <person name="Golyshina O.V."/>
            <person name="Manteca A."/>
            <person name="Ramos J.L."/>
            <person name="Gallego J.R."/>
            <person name="Llorente I."/>
            <person name="Martins Dos Santos V.A."/>
            <person name="Jensen O.N."/>
            <person name="Pelaez A.I."/>
            <person name="Sanchez J."/>
            <person name="Ferrer M."/>
        </authorList>
    </citation>
    <scope>NUCLEOTIDE SEQUENCE</scope>
</reference>
<comment type="caution">
    <text evidence="1">The sequence shown here is derived from an EMBL/GenBank/DDBJ whole genome shotgun (WGS) entry which is preliminary data.</text>
</comment>
<accession>T1CA41</accession>
<protein>
    <submittedName>
        <fullName evidence="1">Uncharacterized protein</fullName>
    </submittedName>
</protein>
<organism evidence="1">
    <name type="scientific">mine drainage metagenome</name>
    <dbReference type="NCBI Taxonomy" id="410659"/>
    <lineage>
        <taxon>unclassified sequences</taxon>
        <taxon>metagenomes</taxon>
        <taxon>ecological metagenomes</taxon>
    </lineage>
</organism>
<gene>
    <name evidence="1" type="ORF">B1B_00382</name>
</gene>
<feature type="non-terminal residue" evidence="1">
    <location>
        <position position="1"/>
    </location>
</feature>
<evidence type="ECO:0000313" key="1">
    <source>
        <dbReference type="EMBL" id="EQD79087.1"/>
    </source>
</evidence>
<reference evidence="1" key="1">
    <citation type="submission" date="2013-08" db="EMBL/GenBank/DDBJ databases">
        <authorList>
            <person name="Mendez C."/>
            <person name="Richter M."/>
            <person name="Ferrer M."/>
            <person name="Sanchez J."/>
        </authorList>
    </citation>
    <scope>NUCLEOTIDE SEQUENCE</scope>
</reference>
<name>T1CA41_9ZZZZ</name>
<proteinExistence type="predicted"/>
<dbReference type="EMBL" id="AUZY01000291">
    <property type="protein sequence ID" value="EQD79087.1"/>
    <property type="molecule type" value="Genomic_DNA"/>
</dbReference>
<dbReference type="AlphaFoldDB" id="T1CA41"/>
<sequence>KYYNELNNISIMKQTTREFTNQNVNVDEMAKASEQFFKEEGFKTQSAKHPKGWLIQANKGGIFRSILGMDRAFTLTITGDSNNVTAALGVGKWIQNLGVAAIEAFLLTPLVVFVEVPESLWSFEIEHHFWHYLENQISLGLQ</sequence>